<name>A0ABU1UPZ5_9ACTN</name>
<gene>
    <name evidence="2" type="ORF">J2X11_002054</name>
</gene>
<dbReference type="Proteomes" id="UP001257739">
    <property type="component" value="Unassembled WGS sequence"/>
</dbReference>
<dbReference type="InterPro" id="IPR036869">
    <property type="entry name" value="J_dom_sf"/>
</dbReference>
<comment type="caution">
    <text evidence="2">The sequence shown here is derived from an EMBL/GenBank/DDBJ whole genome shotgun (WGS) entry which is preliminary data.</text>
</comment>
<evidence type="ECO:0000256" key="1">
    <source>
        <dbReference type="SAM" id="MobiDB-lite"/>
    </source>
</evidence>
<feature type="region of interest" description="Disordered" evidence="1">
    <location>
        <begin position="105"/>
        <end position="124"/>
    </location>
</feature>
<protein>
    <recommendedName>
        <fullName evidence="4">J domain-containing protein</fullName>
    </recommendedName>
</protein>
<proteinExistence type="predicted"/>
<evidence type="ECO:0000313" key="3">
    <source>
        <dbReference type="Proteomes" id="UP001257739"/>
    </source>
</evidence>
<organism evidence="2 3">
    <name type="scientific">Aeromicrobium panaciterrae</name>
    <dbReference type="NCBI Taxonomy" id="363861"/>
    <lineage>
        <taxon>Bacteria</taxon>
        <taxon>Bacillati</taxon>
        <taxon>Actinomycetota</taxon>
        <taxon>Actinomycetes</taxon>
        <taxon>Propionibacteriales</taxon>
        <taxon>Nocardioidaceae</taxon>
        <taxon>Aeromicrobium</taxon>
    </lineage>
</organism>
<reference evidence="2 3" key="1">
    <citation type="submission" date="2023-07" db="EMBL/GenBank/DDBJ databases">
        <title>Sorghum-associated microbial communities from plants grown in Nebraska, USA.</title>
        <authorList>
            <person name="Schachtman D."/>
        </authorList>
    </citation>
    <scope>NUCLEOTIDE SEQUENCE [LARGE SCALE GENOMIC DNA]</scope>
    <source>
        <strain evidence="2 3">BE248</strain>
    </source>
</reference>
<accession>A0ABU1UPZ5</accession>
<dbReference type="SUPFAM" id="SSF46565">
    <property type="entry name" value="Chaperone J-domain"/>
    <property type="match status" value="1"/>
</dbReference>
<dbReference type="EMBL" id="JAVDWH010000001">
    <property type="protein sequence ID" value="MDR7087215.1"/>
    <property type="molecule type" value="Genomic_DNA"/>
</dbReference>
<feature type="region of interest" description="Disordered" evidence="1">
    <location>
        <begin position="1"/>
        <end position="21"/>
    </location>
</feature>
<feature type="compositionally biased region" description="Low complexity" evidence="1">
    <location>
        <begin position="109"/>
        <end position="123"/>
    </location>
</feature>
<keyword evidence="3" id="KW-1185">Reference proteome</keyword>
<evidence type="ECO:0008006" key="4">
    <source>
        <dbReference type="Google" id="ProtNLM"/>
    </source>
</evidence>
<sequence length="189" mass="20525">MGIFRGRKTRTDGGAVISDRNASKSDLDALREFAESRKGVEGYIEPKTSVTQTTLLLVAADGESLRRRVSSAQAAADFARKKLGIPVYDANLVGIPSRKRDYDLRKAKGAPAAKPSTPAPAKQTPKELAAIMTLESIAGVDPLPNNPSFDELMVVYRKARKQAHPDRLDGERAKWDKVEEAARALGLPD</sequence>
<evidence type="ECO:0000313" key="2">
    <source>
        <dbReference type="EMBL" id="MDR7087215.1"/>
    </source>
</evidence>
<dbReference type="RefSeq" id="WP_309970440.1">
    <property type="nucleotide sequence ID" value="NZ_JAVDWH010000001.1"/>
</dbReference>